<dbReference type="Proteomes" id="UP001501074">
    <property type="component" value="Unassembled WGS sequence"/>
</dbReference>
<comment type="caution">
    <text evidence="2">The sequence shown here is derived from an EMBL/GenBank/DDBJ whole genome shotgun (WGS) entry which is preliminary data.</text>
</comment>
<dbReference type="Pfam" id="PF05685">
    <property type="entry name" value="Uma2"/>
    <property type="match status" value="1"/>
</dbReference>
<dbReference type="InterPro" id="IPR008538">
    <property type="entry name" value="Uma2"/>
</dbReference>
<organism evidence="2 3">
    <name type="scientific">Kineosporia mesophila</name>
    <dbReference type="NCBI Taxonomy" id="566012"/>
    <lineage>
        <taxon>Bacteria</taxon>
        <taxon>Bacillati</taxon>
        <taxon>Actinomycetota</taxon>
        <taxon>Actinomycetes</taxon>
        <taxon>Kineosporiales</taxon>
        <taxon>Kineosporiaceae</taxon>
        <taxon>Kineosporia</taxon>
    </lineage>
</organism>
<name>A0ABP6ZZE3_9ACTN</name>
<protein>
    <recommendedName>
        <fullName evidence="1">Putative restriction endonuclease domain-containing protein</fullName>
    </recommendedName>
</protein>
<proteinExistence type="predicted"/>
<reference evidence="3" key="1">
    <citation type="journal article" date="2019" name="Int. J. Syst. Evol. Microbiol.">
        <title>The Global Catalogue of Microorganisms (GCM) 10K type strain sequencing project: providing services to taxonomists for standard genome sequencing and annotation.</title>
        <authorList>
            <consortium name="The Broad Institute Genomics Platform"/>
            <consortium name="The Broad Institute Genome Sequencing Center for Infectious Disease"/>
            <person name="Wu L."/>
            <person name="Ma J."/>
        </authorList>
    </citation>
    <scope>NUCLEOTIDE SEQUENCE [LARGE SCALE GENOMIC DNA]</scope>
    <source>
        <strain evidence="3">JCM 16902</strain>
    </source>
</reference>
<accession>A0ABP6ZZE3</accession>
<dbReference type="Gene3D" id="3.90.1570.10">
    <property type="entry name" value="tt1808, chain A"/>
    <property type="match status" value="1"/>
</dbReference>
<keyword evidence="3" id="KW-1185">Reference proteome</keyword>
<evidence type="ECO:0000313" key="3">
    <source>
        <dbReference type="Proteomes" id="UP001501074"/>
    </source>
</evidence>
<evidence type="ECO:0000313" key="2">
    <source>
        <dbReference type="EMBL" id="GAA3621683.1"/>
    </source>
</evidence>
<dbReference type="InterPro" id="IPR012296">
    <property type="entry name" value="Nuclease_put_TT1808"/>
</dbReference>
<gene>
    <name evidence="2" type="ORF">GCM10022223_43220</name>
</gene>
<feature type="domain" description="Putative restriction endonuclease" evidence="1">
    <location>
        <begin position="7"/>
        <end position="70"/>
    </location>
</feature>
<dbReference type="EMBL" id="BAAAZO010000008">
    <property type="protein sequence ID" value="GAA3621683.1"/>
    <property type="molecule type" value="Genomic_DNA"/>
</dbReference>
<dbReference type="RefSeq" id="WP_231487045.1">
    <property type="nucleotide sequence ID" value="NZ_BAAAZO010000008.1"/>
</dbReference>
<sequence length="71" mass="8022">MFEPGSNRTITNPDVVVYRTDRTVQIPGQGEGVFPDGLALAIEITSSNRETHLGIKRQRYEFWGVPYLVID</sequence>
<evidence type="ECO:0000259" key="1">
    <source>
        <dbReference type="Pfam" id="PF05685"/>
    </source>
</evidence>